<dbReference type="InterPro" id="IPR036397">
    <property type="entry name" value="RNaseH_sf"/>
</dbReference>
<dbReference type="PANTHER" id="PTHR47723">
    <property type="entry name" value="OS05G0353850 PROTEIN"/>
    <property type="match status" value="1"/>
</dbReference>
<reference evidence="3" key="2">
    <citation type="submission" date="2025-08" db="UniProtKB">
        <authorList>
            <consortium name="RefSeq"/>
        </authorList>
    </citation>
    <scope>IDENTIFICATION</scope>
</reference>
<protein>
    <submittedName>
        <fullName evidence="3">Uncharacterized protein LOC107019451</fullName>
    </submittedName>
</protein>
<evidence type="ECO:0000313" key="3">
    <source>
        <dbReference type="RefSeq" id="XP_015075436.1"/>
    </source>
</evidence>
<gene>
    <name evidence="3" type="primary">LOC107019451</name>
</gene>
<evidence type="ECO:0000259" key="1">
    <source>
        <dbReference type="PROSITE" id="PS50879"/>
    </source>
</evidence>
<dbReference type="RefSeq" id="XP_015075436.1">
    <property type="nucleotide sequence ID" value="XM_015219950.1"/>
</dbReference>
<organism evidence="2 3">
    <name type="scientific">Solanum pennellii</name>
    <name type="common">Tomato</name>
    <name type="synonym">Lycopersicon pennellii</name>
    <dbReference type="NCBI Taxonomy" id="28526"/>
    <lineage>
        <taxon>Eukaryota</taxon>
        <taxon>Viridiplantae</taxon>
        <taxon>Streptophyta</taxon>
        <taxon>Embryophyta</taxon>
        <taxon>Tracheophyta</taxon>
        <taxon>Spermatophyta</taxon>
        <taxon>Magnoliopsida</taxon>
        <taxon>eudicotyledons</taxon>
        <taxon>Gunneridae</taxon>
        <taxon>Pentapetalae</taxon>
        <taxon>asterids</taxon>
        <taxon>lamiids</taxon>
        <taxon>Solanales</taxon>
        <taxon>Solanaceae</taxon>
        <taxon>Solanoideae</taxon>
        <taxon>Solaneae</taxon>
        <taxon>Solanum</taxon>
        <taxon>Solanum subgen. Lycopersicon</taxon>
    </lineage>
</organism>
<dbReference type="InterPro" id="IPR002156">
    <property type="entry name" value="RNaseH_domain"/>
</dbReference>
<dbReference type="PROSITE" id="PS50879">
    <property type="entry name" value="RNASE_H_1"/>
    <property type="match status" value="1"/>
</dbReference>
<dbReference type="InterPro" id="IPR012337">
    <property type="entry name" value="RNaseH-like_sf"/>
</dbReference>
<keyword evidence="2" id="KW-1185">Reference proteome</keyword>
<dbReference type="GeneID" id="107019451"/>
<feature type="domain" description="RNase H type-1" evidence="1">
    <location>
        <begin position="228"/>
        <end position="353"/>
    </location>
</feature>
<sequence>MPMNRQQVEQHIQWKLQAGNCSFWWDNWLGIGPLAQFTTNSNSFNNSTVADFWEEGKWSWSKMIRQVPASQFSNILTTEIFPQQHIPDRALARIDSIEHTFKSGQFAAKVWSYFAGSAGLHSDHSSLQLLLQQWWTTKSKNAAHKLLLQATPIFICWKLWKNRCACKYGGKATNIIRVKYAVYKDNFKMLNSAFPHLQWPAKWTDLIQKSEKCVHEIKVNMVKWLKPANQWLKVNTDGSALMNLGRLGAGGILRDKHGKLVMAFTTPLGEGTNNKAEIEAAIFGLTWALELGYRNIILELDSQLLVHWILKKAVPRWSIITQLGRLQQLIAQVHNFKCTHVFREANCVADALS</sequence>
<proteinExistence type="predicted"/>
<reference evidence="2" key="1">
    <citation type="journal article" date="2014" name="Nat. Genet.">
        <title>The genome of the stress-tolerant wild tomato species Solanum pennellii.</title>
        <authorList>
            <person name="Bolger A."/>
            <person name="Scossa F."/>
            <person name="Bolger M.E."/>
            <person name="Lanz C."/>
            <person name="Maumus F."/>
            <person name="Tohge T."/>
            <person name="Quesneville H."/>
            <person name="Alseekh S."/>
            <person name="Sorensen I."/>
            <person name="Lichtenstein G."/>
            <person name="Fich E.A."/>
            <person name="Conte M."/>
            <person name="Keller H."/>
            <person name="Schneeberger K."/>
            <person name="Schwacke R."/>
            <person name="Ofner I."/>
            <person name="Vrebalov J."/>
            <person name="Xu Y."/>
            <person name="Osorio S."/>
            <person name="Aflitos S.A."/>
            <person name="Schijlen E."/>
            <person name="Jimenez-Gomez J.M."/>
            <person name="Ryngajllo M."/>
            <person name="Kimura S."/>
            <person name="Kumar R."/>
            <person name="Koenig D."/>
            <person name="Headland L.R."/>
            <person name="Maloof J.N."/>
            <person name="Sinha N."/>
            <person name="van Ham R.C."/>
            <person name="Lankhorst R.K."/>
            <person name="Mao L."/>
            <person name="Vogel A."/>
            <person name="Arsova B."/>
            <person name="Panstruga R."/>
            <person name="Fei Z."/>
            <person name="Rose J.K."/>
            <person name="Zamir D."/>
            <person name="Carrari F."/>
            <person name="Giovannoni J.J."/>
            <person name="Weigel D."/>
            <person name="Usadel B."/>
            <person name="Fernie A.R."/>
        </authorList>
    </citation>
    <scope>NUCLEOTIDE SEQUENCE [LARGE SCALE GENOMIC DNA]</scope>
    <source>
        <strain evidence="2">cv. LA0716</strain>
    </source>
</reference>
<evidence type="ECO:0000313" key="2">
    <source>
        <dbReference type="Proteomes" id="UP000694930"/>
    </source>
</evidence>
<dbReference type="InterPro" id="IPR053151">
    <property type="entry name" value="RNase_H-like"/>
</dbReference>
<dbReference type="Pfam" id="PF13456">
    <property type="entry name" value="RVT_3"/>
    <property type="match status" value="1"/>
</dbReference>
<dbReference type="Proteomes" id="UP000694930">
    <property type="component" value="Chromosome 5"/>
</dbReference>
<accession>A0ABM1GSU0</accession>
<dbReference type="SUPFAM" id="SSF53098">
    <property type="entry name" value="Ribonuclease H-like"/>
    <property type="match status" value="1"/>
</dbReference>
<dbReference type="PANTHER" id="PTHR47723:SF7">
    <property type="entry name" value="RNASE H FAMILY PROTEIN"/>
    <property type="match status" value="1"/>
</dbReference>
<dbReference type="Gene3D" id="3.30.420.10">
    <property type="entry name" value="Ribonuclease H-like superfamily/Ribonuclease H"/>
    <property type="match status" value="1"/>
</dbReference>
<dbReference type="InterPro" id="IPR044730">
    <property type="entry name" value="RNase_H-like_dom_plant"/>
</dbReference>
<name>A0ABM1GSU0_SOLPN</name>
<dbReference type="CDD" id="cd06222">
    <property type="entry name" value="RNase_H_like"/>
    <property type="match status" value="1"/>
</dbReference>